<dbReference type="Proteomes" id="UP000016566">
    <property type="component" value="Unassembled WGS sequence"/>
</dbReference>
<dbReference type="eggNOG" id="ENOG502ZZY5">
    <property type="taxonomic scope" value="Bacteria"/>
</dbReference>
<dbReference type="EMBL" id="BATB01000052">
    <property type="protein sequence ID" value="GAD56905.1"/>
    <property type="molecule type" value="Genomic_DNA"/>
</dbReference>
<name>U2Z677_9RHOB</name>
<gene>
    <name evidence="1" type="ORF">MBELCI_2957</name>
</gene>
<dbReference type="AlphaFoldDB" id="U2Z677"/>
<dbReference type="OrthoDB" id="7854498at2"/>
<proteinExistence type="predicted"/>
<accession>U2Z677</accession>
<organism evidence="1 2">
    <name type="scientific">Limimaricola cinnabarinus LL-001</name>
    <dbReference type="NCBI Taxonomy" id="1337093"/>
    <lineage>
        <taxon>Bacteria</taxon>
        <taxon>Pseudomonadati</taxon>
        <taxon>Pseudomonadota</taxon>
        <taxon>Alphaproteobacteria</taxon>
        <taxon>Rhodobacterales</taxon>
        <taxon>Paracoccaceae</taxon>
        <taxon>Limimaricola</taxon>
    </lineage>
</organism>
<evidence type="ECO:0000313" key="2">
    <source>
        <dbReference type="Proteomes" id="UP000016566"/>
    </source>
</evidence>
<sequence>MAHGGSRVLACAIGLAGCGGGGQEAALPPTYFDRAAFGVLTARPASSSVPQRGSASYEGGFVADMRQADVTPTGRIEGGLTLGLDFAPGSTTQPVEGRLHDITGEFLGAAVAINALPLVPGNGRLVLTQDGDRRSGILEAGFGAELPLAGETRRLDIAIDSPLRGAGGRALAGPVTGTILTAPFTDQPHVLAGQFHATTE</sequence>
<dbReference type="RefSeq" id="WP_021695006.1">
    <property type="nucleotide sequence ID" value="NZ_BATB01000052.1"/>
</dbReference>
<evidence type="ECO:0000313" key="1">
    <source>
        <dbReference type="EMBL" id="GAD56905.1"/>
    </source>
</evidence>
<comment type="caution">
    <text evidence="1">The sequence shown here is derived from an EMBL/GenBank/DDBJ whole genome shotgun (WGS) entry which is preliminary data.</text>
</comment>
<protein>
    <submittedName>
        <fullName evidence="1">Uncharacterized protein</fullName>
    </submittedName>
</protein>
<reference evidence="1" key="1">
    <citation type="journal article" date="2013" name="Genome Announc.">
        <title>Draft Genome Sequence of Loktanella cinnabarina LL-001T, Isolated from Deep-Sea Floor Sediment.</title>
        <authorList>
            <person name="Nishi S."/>
            <person name="Tsubouchi T."/>
            <person name="Takaki Y."/>
            <person name="Koyanagi R."/>
            <person name="Satoh N."/>
            <person name="Maruyama T."/>
            <person name="Hatada Y."/>
        </authorList>
    </citation>
    <scope>NUCLEOTIDE SEQUENCE [LARGE SCALE GENOMIC DNA]</scope>
    <source>
        <strain evidence="1">LL-001</strain>
    </source>
</reference>
<keyword evidence="2" id="KW-1185">Reference proteome</keyword>
<dbReference type="PROSITE" id="PS51257">
    <property type="entry name" value="PROKAR_LIPOPROTEIN"/>
    <property type="match status" value="1"/>
</dbReference>